<feature type="compositionally biased region" description="Basic and acidic residues" evidence="2">
    <location>
        <begin position="477"/>
        <end position="486"/>
    </location>
</feature>
<dbReference type="CDD" id="cd14686">
    <property type="entry name" value="bZIP"/>
    <property type="match status" value="1"/>
</dbReference>
<gene>
    <name evidence="3" type="ORF">MPDQ_003550</name>
</gene>
<reference evidence="3 4" key="1">
    <citation type="submission" date="2019-06" db="EMBL/GenBank/DDBJ databases">
        <title>Wine fermentation using esterase from Monascus purpureus.</title>
        <authorList>
            <person name="Geng C."/>
            <person name="Zhang Y."/>
        </authorList>
    </citation>
    <scope>NUCLEOTIDE SEQUENCE [LARGE SCALE GENOMIC DNA]</scope>
    <source>
        <strain evidence="3">HQ1</strain>
    </source>
</reference>
<feature type="region of interest" description="Disordered" evidence="2">
    <location>
        <begin position="93"/>
        <end position="127"/>
    </location>
</feature>
<name>A0A507QMR4_MONPU</name>
<feature type="compositionally biased region" description="Polar residues" evidence="2">
    <location>
        <begin position="460"/>
        <end position="476"/>
    </location>
</feature>
<dbReference type="AlphaFoldDB" id="A0A507QMR4"/>
<feature type="compositionally biased region" description="Basic residues" evidence="2">
    <location>
        <begin position="742"/>
        <end position="751"/>
    </location>
</feature>
<organism evidence="3 4">
    <name type="scientific">Monascus purpureus</name>
    <name type="common">Red mold</name>
    <name type="synonym">Monascus anka</name>
    <dbReference type="NCBI Taxonomy" id="5098"/>
    <lineage>
        <taxon>Eukaryota</taxon>
        <taxon>Fungi</taxon>
        <taxon>Dikarya</taxon>
        <taxon>Ascomycota</taxon>
        <taxon>Pezizomycotina</taxon>
        <taxon>Eurotiomycetes</taxon>
        <taxon>Eurotiomycetidae</taxon>
        <taxon>Eurotiales</taxon>
        <taxon>Aspergillaceae</taxon>
        <taxon>Monascus</taxon>
    </lineage>
</organism>
<feature type="compositionally biased region" description="Polar residues" evidence="2">
    <location>
        <begin position="55"/>
        <end position="77"/>
    </location>
</feature>
<dbReference type="STRING" id="5098.A0A507QMR4"/>
<dbReference type="EMBL" id="VIFY01000222">
    <property type="protein sequence ID" value="TQB68382.1"/>
    <property type="molecule type" value="Genomic_DNA"/>
</dbReference>
<feature type="region of interest" description="Disordered" evidence="2">
    <location>
        <begin position="520"/>
        <end position="555"/>
    </location>
</feature>
<evidence type="ECO:0008006" key="5">
    <source>
        <dbReference type="Google" id="ProtNLM"/>
    </source>
</evidence>
<evidence type="ECO:0000313" key="4">
    <source>
        <dbReference type="Proteomes" id="UP000319663"/>
    </source>
</evidence>
<evidence type="ECO:0000313" key="3">
    <source>
        <dbReference type="EMBL" id="TQB68382.1"/>
    </source>
</evidence>
<evidence type="ECO:0000256" key="1">
    <source>
        <dbReference type="SAM" id="Coils"/>
    </source>
</evidence>
<feature type="compositionally biased region" description="Polar residues" evidence="2">
    <location>
        <begin position="652"/>
        <end position="661"/>
    </location>
</feature>
<feature type="compositionally biased region" description="Polar residues" evidence="2">
    <location>
        <begin position="29"/>
        <end position="45"/>
    </location>
</feature>
<feature type="region of interest" description="Disordered" evidence="2">
    <location>
        <begin position="593"/>
        <end position="614"/>
    </location>
</feature>
<dbReference type="Proteomes" id="UP000319663">
    <property type="component" value="Unassembled WGS sequence"/>
</dbReference>
<feature type="region of interest" description="Disordered" evidence="2">
    <location>
        <begin position="636"/>
        <end position="664"/>
    </location>
</feature>
<feature type="region of interest" description="Disordered" evidence="2">
    <location>
        <begin position="683"/>
        <end position="751"/>
    </location>
</feature>
<feature type="coiled-coil region" evidence="1">
    <location>
        <begin position="165"/>
        <end position="229"/>
    </location>
</feature>
<keyword evidence="4" id="KW-1185">Reference proteome</keyword>
<protein>
    <recommendedName>
        <fullName evidence="5">Centrosomin N-terminal motif 1 domain-containing protein</fullName>
    </recommendedName>
</protein>
<keyword evidence="1" id="KW-0175">Coiled coil</keyword>
<feature type="compositionally biased region" description="Polar residues" evidence="2">
    <location>
        <begin position="104"/>
        <end position="126"/>
    </location>
</feature>
<accession>A0A507QMR4</accession>
<feature type="region of interest" description="Disordered" evidence="2">
    <location>
        <begin position="1"/>
        <end position="77"/>
    </location>
</feature>
<sequence>MDRESSRRVTIALWPPSPQEKSSSRDRAQNTPLTSRSVSASSTPCPTRVPAGLAQKSNTQSSISKETTLESTASSTVQPNSVLLQNLIKERRAFRESRRSSSSNNYDDATSTPVQVQPQDGTITPSENRRALHNSLSTGSKPPHQMGVRETDELNFDLKLQIWHRDQQVEALTKKLDRMQELEEEVKRMSQLENELEKFRNVAGENRELKQSNDNLREEIQRRDQAITEAVDLICQLEAKVEELEGGQAPLPSTPPNLLESKPAVDALINPKTQTSVDIPERTSSKKATRARYSRKSFYPLKRAPSFLREDNKSTLTLRSLYRDESFSVLSTLTGTESLHSDETAEPASPRLSALSECSELTPSSLTILNRSETPVQNLSSDSYGVEDDTRVERWVQLRADDFQATLQKWSDQSVLEASQSTHSPDTVKGLRVANGFKGRLQRSENDIIYDGSRLPPTPDTMSSARQASINRSNSSRRPEDIPSSAREFDQIRSASAMATIRPGSTGATSGENACIRDRIRIEDNPRKKSSMATQLPLDKRSTEGLASDVEERPSTSCTFGTFDHYLGPTISSHSLRQDDFISEEDGRLQTPDIERRPFTSPCSPAEGYPSRPDPSLYLLETEDWLEAAKMGPLSNNALTPARSNRHASLGTPCSSQTDPLQFTGKRVPSRFSFFSRRYKTNTAPLGPKKPVVENTPGTERPRRRWLLPFFRRPRQFEAPSTKDSSPIQEDEDYGAPAPVIRKARTTHYSC</sequence>
<feature type="region of interest" description="Disordered" evidence="2">
    <location>
        <begin position="448"/>
        <end position="486"/>
    </location>
</feature>
<evidence type="ECO:0000256" key="2">
    <source>
        <dbReference type="SAM" id="MobiDB-lite"/>
    </source>
</evidence>
<proteinExistence type="predicted"/>
<comment type="caution">
    <text evidence="3">The sequence shown here is derived from an EMBL/GenBank/DDBJ whole genome shotgun (WGS) entry which is preliminary data.</text>
</comment>